<evidence type="ECO:0000313" key="2">
    <source>
        <dbReference type="Proteomes" id="UP000031668"/>
    </source>
</evidence>
<accession>A0A0C2J5Z8</accession>
<name>A0A0C2J5Z8_THEKT</name>
<sequence length="112" mass="13203">MTKQKLFEGGRNPRFYSRQHRRVYLRVIQLNMYVVHKLDHAFLVLLSTHCPSRFVPKVGRASVWIIFGPLVEIQTMNSFDTNNSQRPFVAKAMRNLTKSLSNPNRLGFYSWF</sequence>
<proteinExistence type="predicted"/>
<keyword evidence="2" id="KW-1185">Reference proteome</keyword>
<protein>
    <submittedName>
        <fullName evidence="1">Uncharacterized protein</fullName>
    </submittedName>
</protein>
<dbReference type="AlphaFoldDB" id="A0A0C2J5Z8"/>
<dbReference type="EMBL" id="JWZT01000934">
    <property type="protein sequence ID" value="KII73199.1"/>
    <property type="molecule type" value="Genomic_DNA"/>
</dbReference>
<comment type="caution">
    <text evidence="1">The sequence shown here is derived from an EMBL/GenBank/DDBJ whole genome shotgun (WGS) entry which is preliminary data.</text>
</comment>
<organism evidence="1 2">
    <name type="scientific">Thelohanellus kitauei</name>
    <name type="common">Myxosporean</name>
    <dbReference type="NCBI Taxonomy" id="669202"/>
    <lineage>
        <taxon>Eukaryota</taxon>
        <taxon>Metazoa</taxon>
        <taxon>Cnidaria</taxon>
        <taxon>Myxozoa</taxon>
        <taxon>Myxosporea</taxon>
        <taxon>Bivalvulida</taxon>
        <taxon>Platysporina</taxon>
        <taxon>Myxobolidae</taxon>
        <taxon>Thelohanellus</taxon>
    </lineage>
</organism>
<evidence type="ECO:0000313" key="1">
    <source>
        <dbReference type="EMBL" id="KII73199.1"/>
    </source>
</evidence>
<gene>
    <name evidence="1" type="ORF">RF11_07386</name>
</gene>
<reference evidence="1 2" key="1">
    <citation type="journal article" date="2014" name="Genome Biol. Evol.">
        <title>The genome of the myxosporean Thelohanellus kitauei shows adaptations to nutrient acquisition within its fish host.</title>
        <authorList>
            <person name="Yang Y."/>
            <person name="Xiong J."/>
            <person name="Zhou Z."/>
            <person name="Huo F."/>
            <person name="Miao W."/>
            <person name="Ran C."/>
            <person name="Liu Y."/>
            <person name="Zhang J."/>
            <person name="Feng J."/>
            <person name="Wang M."/>
            <person name="Wang M."/>
            <person name="Wang L."/>
            <person name="Yao B."/>
        </authorList>
    </citation>
    <scope>NUCLEOTIDE SEQUENCE [LARGE SCALE GENOMIC DNA]</scope>
    <source>
        <strain evidence="1">Wuqing</strain>
    </source>
</reference>
<dbReference type="Proteomes" id="UP000031668">
    <property type="component" value="Unassembled WGS sequence"/>
</dbReference>